<evidence type="ECO:0000313" key="1">
    <source>
        <dbReference type="EMBL" id="ETS06365.1"/>
    </source>
</evidence>
<proteinExistence type="predicted"/>
<reference evidence="2" key="1">
    <citation type="journal article" date="2013" name="Ind. Biotechnol.">
        <title>Comparative genomics analysis of Trichoderma reesei strains.</title>
        <authorList>
            <person name="Koike H."/>
            <person name="Aerts A."/>
            <person name="LaButti K."/>
            <person name="Grigoriev I.V."/>
            <person name="Baker S.E."/>
        </authorList>
    </citation>
    <scope>NUCLEOTIDE SEQUENCE [LARGE SCALE GENOMIC DNA]</scope>
    <source>
        <strain evidence="2">ATCC 56765 / BCRC 32924 / NRRL 11460 / Rut C-30</strain>
    </source>
</reference>
<protein>
    <submittedName>
        <fullName evidence="1">Uncharacterized protein</fullName>
    </submittedName>
</protein>
<sequence length="149" mass="16388">MSAWICTCVRNEATKQFVSPLRISARGFAQRGHAFKQSFGGTNLNKGQDRFVEISASLHARDLAFSKALFVAAWGGGEGLGQRSQPCDREPQVSNPLARIQPQSGAPRIMSCSADGIAIVHRIALSYIVRRTSYSRRYSLITYLLVSIL</sequence>
<dbReference type="Proteomes" id="UP000024376">
    <property type="component" value="Unassembled WGS sequence"/>
</dbReference>
<evidence type="ECO:0000313" key="2">
    <source>
        <dbReference type="Proteomes" id="UP000024376"/>
    </source>
</evidence>
<organism evidence="1 2">
    <name type="scientific">Hypocrea jecorina (strain ATCC 56765 / BCRC 32924 / NRRL 11460 / Rut C-30)</name>
    <name type="common">Trichoderma reesei</name>
    <dbReference type="NCBI Taxonomy" id="1344414"/>
    <lineage>
        <taxon>Eukaryota</taxon>
        <taxon>Fungi</taxon>
        <taxon>Dikarya</taxon>
        <taxon>Ascomycota</taxon>
        <taxon>Pezizomycotina</taxon>
        <taxon>Sordariomycetes</taxon>
        <taxon>Hypocreomycetidae</taxon>
        <taxon>Hypocreales</taxon>
        <taxon>Hypocreaceae</taxon>
        <taxon>Trichoderma</taxon>
    </lineage>
</organism>
<gene>
    <name evidence="1" type="ORF">M419DRAFT_68544</name>
</gene>
<dbReference type="AlphaFoldDB" id="A0A024SM70"/>
<dbReference type="HOGENOM" id="CLU_1751020_0_0_1"/>
<name>A0A024SM70_HYPJR</name>
<accession>A0A024SM70</accession>
<dbReference type="EMBL" id="KI911139">
    <property type="protein sequence ID" value="ETS06365.1"/>
    <property type="molecule type" value="Genomic_DNA"/>
</dbReference>
<dbReference type="KEGG" id="trr:M419DRAFT_68544"/>
<dbReference type="OrthoDB" id="10555759at2759"/>